<dbReference type="EMBL" id="UINC01001105">
    <property type="protein sequence ID" value="SUZ70897.1"/>
    <property type="molecule type" value="Genomic_DNA"/>
</dbReference>
<dbReference type="SUPFAM" id="SSF51735">
    <property type="entry name" value="NAD(P)-binding Rossmann-fold domains"/>
    <property type="match status" value="1"/>
</dbReference>
<evidence type="ECO:0008006" key="4">
    <source>
        <dbReference type="Google" id="ProtNLM"/>
    </source>
</evidence>
<dbReference type="PANTHER" id="PTHR43976">
    <property type="entry name" value="SHORT CHAIN DEHYDROGENASE"/>
    <property type="match status" value="1"/>
</dbReference>
<reference evidence="3" key="1">
    <citation type="submission" date="2018-05" db="EMBL/GenBank/DDBJ databases">
        <authorList>
            <person name="Lanie J.A."/>
            <person name="Ng W.-L."/>
            <person name="Kazmierczak K.M."/>
            <person name="Andrzejewski T.M."/>
            <person name="Davidsen T.M."/>
            <person name="Wayne K.J."/>
            <person name="Tettelin H."/>
            <person name="Glass J.I."/>
            <person name="Rusch D."/>
            <person name="Podicherti R."/>
            <person name="Tsui H.-C.T."/>
            <person name="Winkler M.E."/>
        </authorList>
    </citation>
    <scope>NUCLEOTIDE SEQUENCE</scope>
</reference>
<accession>A0A381PY28</accession>
<evidence type="ECO:0000256" key="2">
    <source>
        <dbReference type="ARBA" id="ARBA00023002"/>
    </source>
</evidence>
<dbReference type="InterPro" id="IPR002347">
    <property type="entry name" value="SDR_fam"/>
</dbReference>
<name>A0A381PY28_9ZZZZ</name>
<evidence type="ECO:0000256" key="1">
    <source>
        <dbReference type="ARBA" id="ARBA00006484"/>
    </source>
</evidence>
<dbReference type="PANTHER" id="PTHR43976:SF16">
    <property type="entry name" value="SHORT-CHAIN DEHYDROGENASE_REDUCTASE FAMILY PROTEIN"/>
    <property type="match status" value="1"/>
</dbReference>
<dbReference type="AlphaFoldDB" id="A0A381PY28"/>
<protein>
    <recommendedName>
        <fullName evidence="4">Short-chain dehydrogenase/reductase SDR</fullName>
    </recommendedName>
</protein>
<dbReference type="Pfam" id="PF00106">
    <property type="entry name" value="adh_short"/>
    <property type="match status" value="1"/>
</dbReference>
<dbReference type="PRINTS" id="PR00081">
    <property type="entry name" value="GDHRDH"/>
</dbReference>
<organism evidence="3">
    <name type="scientific">marine metagenome</name>
    <dbReference type="NCBI Taxonomy" id="408172"/>
    <lineage>
        <taxon>unclassified sequences</taxon>
        <taxon>metagenomes</taxon>
        <taxon>ecological metagenomes</taxon>
    </lineage>
</organism>
<dbReference type="InterPro" id="IPR020904">
    <property type="entry name" value="Sc_DH/Rdtase_CS"/>
</dbReference>
<dbReference type="InterPro" id="IPR036291">
    <property type="entry name" value="NAD(P)-bd_dom_sf"/>
</dbReference>
<dbReference type="InterPro" id="IPR051911">
    <property type="entry name" value="SDR_oxidoreductase"/>
</dbReference>
<keyword evidence="2" id="KW-0560">Oxidoreductase</keyword>
<evidence type="ECO:0000313" key="3">
    <source>
        <dbReference type="EMBL" id="SUZ70897.1"/>
    </source>
</evidence>
<comment type="similarity">
    <text evidence="1">Belongs to the short-chain dehydrogenases/reductases (SDR) family.</text>
</comment>
<dbReference type="PRINTS" id="PR00080">
    <property type="entry name" value="SDRFAMILY"/>
</dbReference>
<dbReference type="CDD" id="cd05374">
    <property type="entry name" value="17beta-HSD-like_SDR_c"/>
    <property type="match status" value="1"/>
</dbReference>
<proteinExistence type="inferred from homology"/>
<gene>
    <name evidence="3" type="ORF">METZ01_LOCUS23751</name>
</gene>
<dbReference type="PROSITE" id="PS00061">
    <property type="entry name" value="ADH_SHORT"/>
    <property type="match status" value="1"/>
</dbReference>
<sequence>MGHTVYASMRTPDSSGDVLRAAAQEERLDLEVMRLDVDDSTSVASAVGDVMERSGRIDVLVNNAGILKLTSVEEAPLEEAKAVFETNVFGALRMMQAVLPEMREQGSGTIVNMSSVAGRLVSPGHGIYAATKYALEALSEAVAIETRRLGIRVIVIEPGFISTPILDKGGVVEVGDGPYAVHLKRMQSLYRNARGGADPPSAVAEVIADALDDPTRRFRYIAGKDAPPVLNGRARMTDEEWIDMGREMTDEEYFAESGRRFGADGGAGTE</sequence>
<dbReference type="Gene3D" id="3.40.50.720">
    <property type="entry name" value="NAD(P)-binding Rossmann-like Domain"/>
    <property type="match status" value="1"/>
</dbReference>
<dbReference type="GO" id="GO:0016491">
    <property type="term" value="F:oxidoreductase activity"/>
    <property type="evidence" value="ECO:0007669"/>
    <property type="project" value="UniProtKB-KW"/>
</dbReference>